<name>A0ABR4BZG2_9HELO</name>
<dbReference type="EMBL" id="JAZHXI010000016">
    <property type="protein sequence ID" value="KAL2062802.1"/>
    <property type="molecule type" value="Genomic_DNA"/>
</dbReference>
<organism evidence="2 3">
    <name type="scientific">Oculimacula yallundae</name>
    <dbReference type="NCBI Taxonomy" id="86028"/>
    <lineage>
        <taxon>Eukaryota</taxon>
        <taxon>Fungi</taxon>
        <taxon>Dikarya</taxon>
        <taxon>Ascomycota</taxon>
        <taxon>Pezizomycotina</taxon>
        <taxon>Leotiomycetes</taxon>
        <taxon>Helotiales</taxon>
        <taxon>Ploettnerulaceae</taxon>
        <taxon>Oculimacula</taxon>
    </lineage>
</organism>
<evidence type="ECO:0000256" key="1">
    <source>
        <dbReference type="SAM" id="MobiDB-lite"/>
    </source>
</evidence>
<feature type="compositionally biased region" description="Basic and acidic residues" evidence="1">
    <location>
        <begin position="126"/>
        <end position="139"/>
    </location>
</feature>
<proteinExistence type="predicted"/>
<sequence length="254" mass="27532">METKFTALTPPSPMSKSLYSMGVDVTIGPSGSAISTAPYTTLLQSAEVSSSQGSPSQSPAMSFKQDYSIGGLDIEPRIDDRRRKSVVKPHPKATARNGQSFAMGSSIGAHSGERRRSSAPRVQRVRTIDNVHKGEHDQPPSRWRAPSVCPPRLSVGQLSINPVEPEDSRDERSYDRIPEILTRLSRLRSGITDRMTLVEAKSPPLPKSDCAGIYGTITGTLRRSIGAPCQEDASQHTCDDCANSSRTPSIDWIG</sequence>
<keyword evidence="3" id="KW-1185">Reference proteome</keyword>
<feature type="region of interest" description="Disordered" evidence="1">
    <location>
        <begin position="233"/>
        <end position="254"/>
    </location>
</feature>
<evidence type="ECO:0000313" key="3">
    <source>
        <dbReference type="Proteomes" id="UP001595075"/>
    </source>
</evidence>
<comment type="caution">
    <text evidence="2">The sequence shown here is derived from an EMBL/GenBank/DDBJ whole genome shotgun (WGS) entry which is preliminary data.</text>
</comment>
<accession>A0ABR4BZG2</accession>
<gene>
    <name evidence="2" type="ORF">VTL71DRAFT_5874</name>
</gene>
<evidence type="ECO:0000313" key="2">
    <source>
        <dbReference type="EMBL" id="KAL2062802.1"/>
    </source>
</evidence>
<reference evidence="2 3" key="1">
    <citation type="journal article" date="2024" name="Commun. Biol.">
        <title>Comparative genomic analysis of thermophilic fungi reveals convergent evolutionary adaptations and gene losses.</title>
        <authorList>
            <person name="Steindorff A.S."/>
            <person name="Aguilar-Pontes M.V."/>
            <person name="Robinson A.J."/>
            <person name="Andreopoulos B."/>
            <person name="LaButti K."/>
            <person name="Kuo A."/>
            <person name="Mondo S."/>
            <person name="Riley R."/>
            <person name="Otillar R."/>
            <person name="Haridas S."/>
            <person name="Lipzen A."/>
            <person name="Grimwood J."/>
            <person name="Schmutz J."/>
            <person name="Clum A."/>
            <person name="Reid I.D."/>
            <person name="Moisan M.C."/>
            <person name="Butler G."/>
            <person name="Nguyen T.T.M."/>
            <person name="Dewar K."/>
            <person name="Conant G."/>
            <person name="Drula E."/>
            <person name="Henrissat B."/>
            <person name="Hansel C."/>
            <person name="Singer S."/>
            <person name="Hutchinson M.I."/>
            <person name="de Vries R.P."/>
            <person name="Natvig D.O."/>
            <person name="Powell A.J."/>
            <person name="Tsang A."/>
            <person name="Grigoriev I.V."/>
        </authorList>
    </citation>
    <scope>NUCLEOTIDE SEQUENCE [LARGE SCALE GENOMIC DNA]</scope>
    <source>
        <strain evidence="2 3">CBS 494.80</strain>
    </source>
</reference>
<protein>
    <submittedName>
        <fullName evidence="2">Uncharacterized protein</fullName>
    </submittedName>
</protein>
<feature type="region of interest" description="Disordered" evidence="1">
    <location>
        <begin position="85"/>
        <end position="172"/>
    </location>
</feature>
<dbReference type="Proteomes" id="UP001595075">
    <property type="component" value="Unassembled WGS sequence"/>
</dbReference>